<accession>A0A4S8PA27</accession>
<keyword evidence="2" id="KW-1185">Reference proteome</keyword>
<dbReference type="OrthoDB" id="4548523at2"/>
<evidence type="ECO:0000313" key="2">
    <source>
        <dbReference type="Proteomes" id="UP000305792"/>
    </source>
</evidence>
<dbReference type="Pfam" id="PF04978">
    <property type="entry name" value="MST"/>
    <property type="match status" value="1"/>
</dbReference>
<sequence length="183" mass="20139">MTEPEALIDDHGRPEPPVAGDEAATLLGFLDYQRATFAWKTAGLDAAGLNATVGVSTMTLGGMLKHLSYVETDWFARFLLARPAGEPWDSVDWKADLDWDWHSAADDEPDDLRSLWRGSVETARALTAEALADGGLSRPAATAWSDGRRPTLRWILVHMIEEYARHNGHADLIRESIDGEVGE</sequence>
<proteinExistence type="predicted"/>
<dbReference type="InterPro" id="IPR034660">
    <property type="entry name" value="DinB/YfiT-like"/>
</dbReference>
<evidence type="ECO:0000313" key="1">
    <source>
        <dbReference type="EMBL" id="THV26551.1"/>
    </source>
</evidence>
<comment type="caution">
    <text evidence="1">The sequence shown here is derived from an EMBL/GenBank/DDBJ whole genome shotgun (WGS) entry which is preliminary data.</text>
</comment>
<protein>
    <submittedName>
        <fullName evidence="1">DinB family protein</fullName>
    </submittedName>
</protein>
<dbReference type="Proteomes" id="UP000305792">
    <property type="component" value="Unassembled WGS sequence"/>
</dbReference>
<name>A0A4S8PA27_9ACTN</name>
<dbReference type="AlphaFoldDB" id="A0A4S8PA27"/>
<reference evidence="1 2" key="1">
    <citation type="journal article" date="2018" name="Int. J. Syst. Evol. Microbiol.">
        <title>Glycomyces paridis sp. nov., isolated from the medicinal plant Paris polyphylla.</title>
        <authorList>
            <person name="Fang X.M."/>
            <person name="Bai J.L."/>
            <person name="Su J."/>
            <person name="Zhao L.L."/>
            <person name="Liu H.Y."/>
            <person name="Ma B.P."/>
            <person name="Zhang Y.Q."/>
            <person name="Yu L.Y."/>
        </authorList>
    </citation>
    <scope>NUCLEOTIDE SEQUENCE [LARGE SCALE GENOMIC DNA]</scope>
    <source>
        <strain evidence="1 2">CPCC 204357</strain>
    </source>
</reference>
<dbReference type="RefSeq" id="WP_136531180.1">
    <property type="nucleotide sequence ID" value="NZ_STGX01000014.1"/>
</dbReference>
<dbReference type="InterPro" id="IPR007061">
    <property type="entry name" value="MST-like"/>
</dbReference>
<organism evidence="1 2">
    <name type="scientific">Glycomyces paridis</name>
    <dbReference type="NCBI Taxonomy" id="2126555"/>
    <lineage>
        <taxon>Bacteria</taxon>
        <taxon>Bacillati</taxon>
        <taxon>Actinomycetota</taxon>
        <taxon>Actinomycetes</taxon>
        <taxon>Glycomycetales</taxon>
        <taxon>Glycomycetaceae</taxon>
        <taxon>Glycomyces</taxon>
    </lineage>
</organism>
<gene>
    <name evidence="1" type="ORF">E9998_18525</name>
</gene>
<dbReference type="Gene3D" id="1.20.120.450">
    <property type="entry name" value="dinb family like domain"/>
    <property type="match status" value="1"/>
</dbReference>
<dbReference type="SUPFAM" id="SSF109854">
    <property type="entry name" value="DinB/YfiT-like putative metalloenzymes"/>
    <property type="match status" value="1"/>
</dbReference>
<dbReference type="EMBL" id="STGX01000014">
    <property type="protein sequence ID" value="THV26551.1"/>
    <property type="molecule type" value="Genomic_DNA"/>
</dbReference>